<evidence type="ECO:0008006" key="2">
    <source>
        <dbReference type="Google" id="ProtNLM"/>
    </source>
</evidence>
<organism evidence="1">
    <name type="scientific">marine metagenome</name>
    <dbReference type="NCBI Taxonomy" id="408172"/>
    <lineage>
        <taxon>unclassified sequences</taxon>
        <taxon>metagenomes</taxon>
        <taxon>ecological metagenomes</taxon>
    </lineage>
</organism>
<gene>
    <name evidence="1" type="ORF">METZ01_LOCUS138735</name>
</gene>
<sequence>MIFWTGAPGSKWSAASYVLSHTSKINIDISDQTPERCYIHPKKFGGIRHVGSYFGPGFEFGHKFHEINTLTKNNIKEEINKAFDGTHPEKFKIIRCHQFIYNLDWIRNNFPESKIAIVWRKPEVSWNGWITAGGFDITHPNYKEYYKDEQTAKTLIYEEVYLGAKWIFDNNMDVNIACNNHFKQRWGITFKSEEEHIATYIRSLEGFFRNNPDPYKKIKYDTIIAYYNF</sequence>
<protein>
    <recommendedName>
        <fullName evidence="2">Sulfotransferase domain-containing protein</fullName>
    </recommendedName>
</protein>
<dbReference type="AlphaFoldDB" id="A0A381ZAA8"/>
<proteinExistence type="predicted"/>
<dbReference type="EMBL" id="UINC01020455">
    <property type="protein sequence ID" value="SVA85881.1"/>
    <property type="molecule type" value="Genomic_DNA"/>
</dbReference>
<accession>A0A381ZAA8</accession>
<reference evidence="1" key="1">
    <citation type="submission" date="2018-05" db="EMBL/GenBank/DDBJ databases">
        <authorList>
            <person name="Lanie J.A."/>
            <person name="Ng W.-L."/>
            <person name="Kazmierczak K.M."/>
            <person name="Andrzejewski T.M."/>
            <person name="Davidsen T.M."/>
            <person name="Wayne K.J."/>
            <person name="Tettelin H."/>
            <person name="Glass J.I."/>
            <person name="Rusch D."/>
            <person name="Podicherti R."/>
            <person name="Tsui H.-C.T."/>
            <person name="Winkler M.E."/>
        </authorList>
    </citation>
    <scope>NUCLEOTIDE SEQUENCE</scope>
</reference>
<evidence type="ECO:0000313" key="1">
    <source>
        <dbReference type="EMBL" id="SVA85881.1"/>
    </source>
</evidence>
<name>A0A381ZAA8_9ZZZZ</name>